<dbReference type="AlphaFoldDB" id="A0AAW1WQX5"/>
<dbReference type="PANTHER" id="PTHR45940">
    <property type="entry name" value="WUSCHEL-RELATED HOMEOBOX 1-RELATED"/>
    <property type="match status" value="1"/>
</dbReference>
<dbReference type="GO" id="GO:0003677">
    <property type="term" value="F:DNA binding"/>
    <property type="evidence" value="ECO:0007669"/>
    <property type="project" value="UniProtKB-UniRule"/>
</dbReference>
<accession>A0AAW1WQX5</accession>
<dbReference type="GO" id="GO:0005634">
    <property type="term" value="C:nucleus"/>
    <property type="evidence" value="ECO:0007669"/>
    <property type="project" value="UniProtKB-SubCell"/>
</dbReference>
<keyword evidence="2" id="KW-0217">Developmental protein</keyword>
<reference evidence="13 14" key="1">
    <citation type="journal article" date="2023" name="G3 (Bethesda)">
        <title>A chromosome-length genome assembly and annotation of blackberry (Rubus argutus, cv. 'Hillquist').</title>
        <authorList>
            <person name="Bruna T."/>
            <person name="Aryal R."/>
            <person name="Dudchenko O."/>
            <person name="Sargent D.J."/>
            <person name="Mead D."/>
            <person name="Buti M."/>
            <person name="Cavallini A."/>
            <person name="Hytonen T."/>
            <person name="Andres J."/>
            <person name="Pham M."/>
            <person name="Weisz D."/>
            <person name="Mascagni F."/>
            <person name="Usai G."/>
            <person name="Natali L."/>
            <person name="Bassil N."/>
            <person name="Fernandez G.E."/>
            <person name="Lomsadze A."/>
            <person name="Armour M."/>
            <person name="Olukolu B."/>
            <person name="Poorten T."/>
            <person name="Britton C."/>
            <person name="Davik J."/>
            <person name="Ashrafi H."/>
            <person name="Aiden E.L."/>
            <person name="Borodovsky M."/>
            <person name="Worthington M."/>
        </authorList>
    </citation>
    <scope>NUCLEOTIDE SEQUENCE [LARGE SCALE GENOMIC DNA]</scope>
    <source>
        <strain evidence="13">PI 553951</strain>
    </source>
</reference>
<evidence type="ECO:0000256" key="10">
    <source>
        <dbReference type="RuleBase" id="RU000682"/>
    </source>
</evidence>
<keyword evidence="4 9" id="KW-0238">DNA-binding</keyword>
<comment type="subcellular location">
    <subcellularLocation>
        <location evidence="1 9 10">Nucleus</location>
    </subcellularLocation>
</comment>
<gene>
    <name evidence="13" type="ORF">M0R45_023022</name>
</gene>
<dbReference type="Pfam" id="PF00046">
    <property type="entry name" value="Homeodomain"/>
    <property type="match status" value="1"/>
</dbReference>
<evidence type="ECO:0000256" key="6">
    <source>
        <dbReference type="ARBA" id="ARBA00023163"/>
    </source>
</evidence>
<dbReference type="SUPFAM" id="SSF46689">
    <property type="entry name" value="Homeodomain-like"/>
    <property type="match status" value="1"/>
</dbReference>
<proteinExistence type="inferred from homology"/>
<comment type="similarity">
    <text evidence="8">Belongs to the WUS homeobox family.</text>
</comment>
<dbReference type="FunFam" id="1.10.10.60:FF:000146">
    <property type="entry name" value="WUSCHEL-related homeobox 4"/>
    <property type="match status" value="1"/>
</dbReference>
<comment type="caution">
    <text evidence="13">The sequence shown here is derived from an EMBL/GenBank/DDBJ whole genome shotgun (WGS) entry which is preliminary data.</text>
</comment>
<protein>
    <recommendedName>
        <fullName evidence="12">Homeobox domain-containing protein</fullName>
    </recommendedName>
</protein>
<evidence type="ECO:0000256" key="5">
    <source>
        <dbReference type="ARBA" id="ARBA00023155"/>
    </source>
</evidence>
<dbReference type="EMBL" id="JBEDUW010000005">
    <property type="protein sequence ID" value="KAK9925757.1"/>
    <property type="molecule type" value="Genomic_DNA"/>
</dbReference>
<sequence>MWMMGYNDGGDFNMIPDSAFNGRKLRPLIPRPLSSPHNSNTSPSTNTPPCFSRIHAASDFLAQYHHLGEQRGMREFNTVPQVVVSSRWNPTPEQLRALEELYRRGTRTPSAEQIQQITAQLRRYGKIEGKNVFYWFQNHKARERQKRRRQMESRDDLQLMSSDHQKKELLGGASRTVYEVEETKNWAPSTNCMTTSLQDHQQESVKAGAESRTDGWVQFDGEELHQLQQQQRRNSMPVEKNAMWQMMHLSSLPDLTHLINNPTGCTTTTTRTAVRTMDMDPKQLINNHHNNPNYKTSPSSPPHDHSIFIAPYRSTTTARNQRHHQLCNQEEDMSSGDQSQTLQLFPLRSSCCGEKDHLTTEKSALNPNYGTGPNYQFFEFLPLKN</sequence>
<evidence type="ECO:0000313" key="13">
    <source>
        <dbReference type="EMBL" id="KAK9925757.1"/>
    </source>
</evidence>
<evidence type="ECO:0000256" key="8">
    <source>
        <dbReference type="ARBA" id="ARBA00024040"/>
    </source>
</evidence>
<evidence type="ECO:0000256" key="9">
    <source>
        <dbReference type="PROSITE-ProRule" id="PRU00108"/>
    </source>
</evidence>
<dbReference type="PROSITE" id="PS50071">
    <property type="entry name" value="HOMEOBOX_2"/>
    <property type="match status" value="1"/>
</dbReference>
<dbReference type="Gene3D" id="1.10.10.60">
    <property type="entry name" value="Homeodomain-like"/>
    <property type="match status" value="1"/>
</dbReference>
<dbReference type="CDD" id="cd00086">
    <property type="entry name" value="homeodomain"/>
    <property type="match status" value="1"/>
</dbReference>
<dbReference type="SMART" id="SM00389">
    <property type="entry name" value="HOX"/>
    <property type="match status" value="1"/>
</dbReference>
<organism evidence="13 14">
    <name type="scientific">Rubus argutus</name>
    <name type="common">Southern blackberry</name>
    <dbReference type="NCBI Taxonomy" id="59490"/>
    <lineage>
        <taxon>Eukaryota</taxon>
        <taxon>Viridiplantae</taxon>
        <taxon>Streptophyta</taxon>
        <taxon>Embryophyta</taxon>
        <taxon>Tracheophyta</taxon>
        <taxon>Spermatophyta</taxon>
        <taxon>Magnoliopsida</taxon>
        <taxon>eudicotyledons</taxon>
        <taxon>Gunneridae</taxon>
        <taxon>Pentapetalae</taxon>
        <taxon>rosids</taxon>
        <taxon>fabids</taxon>
        <taxon>Rosales</taxon>
        <taxon>Rosaceae</taxon>
        <taxon>Rosoideae</taxon>
        <taxon>Rosoideae incertae sedis</taxon>
        <taxon>Rubus</taxon>
    </lineage>
</organism>
<dbReference type="InterPro" id="IPR001356">
    <property type="entry name" value="HD"/>
</dbReference>
<keyword evidence="5 9" id="KW-0371">Homeobox</keyword>
<evidence type="ECO:0000256" key="7">
    <source>
        <dbReference type="ARBA" id="ARBA00023242"/>
    </source>
</evidence>
<dbReference type="Proteomes" id="UP001457282">
    <property type="component" value="Unassembled WGS sequence"/>
</dbReference>
<feature type="DNA-binding region" description="Homeobox" evidence="9">
    <location>
        <begin position="93"/>
        <end position="147"/>
    </location>
</feature>
<evidence type="ECO:0000313" key="14">
    <source>
        <dbReference type="Proteomes" id="UP001457282"/>
    </source>
</evidence>
<keyword evidence="6" id="KW-0804">Transcription</keyword>
<evidence type="ECO:0000256" key="4">
    <source>
        <dbReference type="ARBA" id="ARBA00023125"/>
    </source>
</evidence>
<name>A0AAW1WQX5_RUBAR</name>
<dbReference type="GO" id="GO:0099402">
    <property type="term" value="P:plant organ development"/>
    <property type="evidence" value="ECO:0007669"/>
    <property type="project" value="InterPro"/>
</dbReference>
<feature type="region of interest" description="Disordered" evidence="11">
    <location>
        <begin position="26"/>
        <end position="48"/>
    </location>
</feature>
<dbReference type="PANTHER" id="PTHR45940:SF13">
    <property type="entry name" value="WUSCHEL-RELATED HOMEOBOX 1"/>
    <property type="match status" value="1"/>
</dbReference>
<feature type="domain" description="Homeobox" evidence="12">
    <location>
        <begin position="91"/>
        <end position="146"/>
    </location>
</feature>
<dbReference type="InterPro" id="IPR009057">
    <property type="entry name" value="Homeodomain-like_sf"/>
</dbReference>
<dbReference type="InterPro" id="IPR044555">
    <property type="entry name" value="WUSCHEL-like"/>
</dbReference>
<evidence type="ECO:0000259" key="12">
    <source>
        <dbReference type="PROSITE" id="PS50071"/>
    </source>
</evidence>
<keyword evidence="14" id="KW-1185">Reference proteome</keyword>
<keyword evidence="3" id="KW-0805">Transcription regulation</keyword>
<evidence type="ECO:0000256" key="2">
    <source>
        <dbReference type="ARBA" id="ARBA00022473"/>
    </source>
</evidence>
<evidence type="ECO:0000256" key="1">
    <source>
        <dbReference type="ARBA" id="ARBA00004123"/>
    </source>
</evidence>
<keyword evidence="7 9" id="KW-0539">Nucleus</keyword>
<evidence type="ECO:0000256" key="11">
    <source>
        <dbReference type="SAM" id="MobiDB-lite"/>
    </source>
</evidence>
<feature type="compositionally biased region" description="Low complexity" evidence="11">
    <location>
        <begin position="27"/>
        <end position="48"/>
    </location>
</feature>
<evidence type="ECO:0000256" key="3">
    <source>
        <dbReference type="ARBA" id="ARBA00023015"/>
    </source>
</evidence>
<dbReference type="GO" id="GO:0003700">
    <property type="term" value="F:DNA-binding transcription factor activity"/>
    <property type="evidence" value="ECO:0007669"/>
    <property type="project" value="InterPro"/>
</dbReference>